<evidence type="ECO:0000313" key="3">
    <source>
        <dbReference type="Proteomes" id="UP000061382"/>
    </source>
</evidence>
<dbReference type="KEGG" id="rti:DC20_07420"/>
<proteinExistence type="predicted"/>
<reference evidence="2 3" key="1">
    <citation type="submission" date="2015-08" db="EMBL/GenBank/DDBJ databases">
        <title>Complete genome sequence of Rufibacter tibetensis strain 1351t, a radiation-resistant bacterium from tibet plateau.</title>
        <authorList>
            <person name="Dai J."/>
        </authorList>
    </citation>
    <scope>NUCLEOTIDE SEQUENCE [LARGE SCALE GENOMIC DNA]</scope>
    <source>
        <strain evidence="2 3">1351</strain>
    </source>
</reference>
<gene>
    <name evidence="2" type="ORF">DC20_07420</name>
</gene>
<name>A0A0P0D2Z3_9BACT</name>
<dbReference type="Pfam" id="PF12275">
    <property type="entry name" value="DUF3616"/>
    <property type="match status" value="1"/>
</dbReference>
<dbReference type="AlphaFoldDB" id="A0A0P0D2Z3"/>
<dbReference type="Proteomes" id="UP000061382">
    <property type="component" value="Chromosome"/>
</dbReference>
<protein>
    <recommendedName>
        <fullName evidence="1">DUF3616 domain-containing protein</fullName>
    </recommendedName>
</protein>
<keyword evidence="3" id="KW-1185">Reference proteome</keyword>
<evidence type="ECO:0000259" key="1">
    <source>
        <dbReference type="Pfam" id="PF12275"/>
    </source>
</evidence>
<dbReference type="InterPro" id="IPR022060">
    <property type="entry name" value="DUF3616"/>
</dbReference>
<feature type="domain" description="DUF3616" evidence="1">
    <location>
        <begin position="29"/>
        <end position="362"/>
    </location>
</feature>
<dbReference type="RefSeq" id="WP_071885569.1">
    <property type="nucleotide sequence ID" value="NZ_CP012643.1"/>
</dbReference>
<organism evidence="2 3">
    <name type="scientific">Rufibacter tibetensis</name>
    <dbReference type="NCBI Taxonomy" id="512763"/>
    <lineage>
        <taxon>Bacteria</taxon>
        <taxon>Pseudomonadati</taxon>
        <taxon>Bacteroidota</taxon>
        <taxon>Cytophagia</taxon>
        <taxon>Cytophagales</taxon>
        <taxon>Hymenobacteraceae</taxon>
        <taxon>Rufibacter</taxon>
    </lineage>
</organism>
<dbReference type="PATRIC" id="fig|512763.3.peg.1635"/>
<evidence type="ECO:0000313" key="2">
    <source>
        <dbReference type="EMBL" id="ALJ01292.1"/>
    </source>
</evidence>
<dbReference type="STRING" id="512763.DC20_07420"/>
<dbReference type="EMBL" id="CP012643">
    <property type="protein sequence ID" value="ALJ01292.1"/>
    <property type="molecule type" value="Genomic_DNA"/>
</dbReference>
<accession>A0A0P0D2Z3</accession>
<sequence>MKNPAIPLELHFDSTHCMTATGKHVRDGLSTVLRTGDYLWLSCDEQTTLERLKKTGEHSFGEHVHFDLTQYLDLPEGSSCEIDIEGLALSGGYLWLVGSHSLKRKKPRKEDSVKKQIERLAKVKEEPNRYVLARIPLVQDVNTGEYTLSKESPDPEDPSKTLRAAQLVSVGEKNQLMDAIKKDIHLADFLPIPGKDNGFDIEGLSIHEGRIFVGLRGPVLRGWAMVLELELEDAKKEGFLQLKKNAEGTLYKKHFLHLAGQGIRELRAKGDDLYILAGPSMDLDGTIAVYRWPNAMSSSLEGEQMVHRKDLEHLFDVPHGSGPTSGQDKAEGLAVYDDEHLLVVFDSPADARKPEENTVVADIYKI</sequence>